<dbReference type="InterPro" id="IPR029057">
    <property type="entry name" value="PRTase-like"/>
</dbReference>
<accession>A0A515MH99</accession>
<protein>
    <submittedName>
        <fullName evidence="2">Phosphoribosyltransferase</fullName>
    </submittedName>
</protein>
<proteinExistence type="predicted"/>
<evidence type="ECO:0000256" key="1">
    <source>
        <dbReference type="SAM" id="MobiDB-lite"/>
    </source>
</evidence>
<dbReference type="RefSeq" id="YP_010246032.1">
    <property type="nucleotide sequence ID" value="NC_060132.1"/>
</dbReference>
<dbReference type="Proteomes" id="UP000320647">
    <property type="component" value="Segment"/>
</dbReference>
<organism evidence="2 3">
    <name type="scientific">Gordonia phage Trax</name>
    <dbReference type="NCBI Taxonomy" id="2591121"/>
    <lineage>
        <taxon>Viruses</taxon>
        <taxon>Duplodnaviria</taxon>
        <taxon>Heunggongvirae</taxon>
        <taxon>Uroviricota</taxon>
        <taxon>Caudoviricetes</taxon>
        <taxon>Deeyouvirinae</taxon>
        <taxon>Nevillevirus</taxon>
        <taxon>Nevillevirus trax</taxon>
    </lineage>
</organism>
<dbReference type="EMBL" id="MK967378">
    <property type="protein sequence ID" value="QDM55934.1"/>
    <property type="molecule type" value="Genomic_DNA"/>
</dbReference>
<dbReference type="GO" id="GO:0016757">
    <property type="term" value="F:glycosyltransferase activity"/>
    <property type="evidence" value="ECO:0007669"/>
    <property type="project" value="UniProtKB-KW"/>
</dbReference>
<gene>
    <name evidence="2" type="primary">47</name>
    <name evidence="2" type="ORF">SEA_TRAX_47</name>
</gene>
<dbReference type="Gene3D" id="3.40.50.2020">
    <property type="match status" value="1"/>
</dbReference>
<keyword evidence="2" id="KW-0808">Transferase</keyword>
<name>A0A515MH99_9CAUD</name>
<feature type="region of interest" description="Disordered" evidence="1">
    <location>
        <begin position="1"/>
        <end position="23"/>
    </location>
</feature>
<keyword evidence="3" id="KW-1185">Reference proteome</keyword>
<sequence>MIGRELIRQAPPYDEPQTPRGADGKVLYPYEQRHYVDCGTDPAYLKMAAEHCLAGIDFDTVVGIGVSGAVALPVTSLATGKRMLVLRKPGVSAHSKAHTGSLGRAWVFVDDFIGGGSTFEGVREQVGKLAYQNNFETRFVGAFLYGYYPDYSQIADGAANHRAATFLSAASFFGRFSHLAPRVREKVSFESLD</sequence>
<evidence type="ECO:0000313" key="3">
    <source>
        <dbReference type="Proteomes" id="UP000320647"/>
    </source>
</evidence>
<dbReference type="CDD" id="cd06223">
    <property type="entry name" value="PRTases_typeI"/>
    <property type="match status" value="1"/>
</dbReference>
<dbReference type="InterPro" id="IPR000836">
    <property type="entry name" value="PRTase_dom"/>
</dbReference>
<dbReference type="SUPFAM" id="SSF53271">
    <property type="entry name" value="PRTase-like"/>
    <property type="match status" value="1"/>
</dbReference>
<evidence type="ECO:0000313" key="2">
    <source>
        <dbReference type="EMBL" id="QDM55934.1"/>
    </source>
</evidence>
<keyword evidence="2" id="KW-0328">Glycosyltransferase</keyword>
<reference evidence="2 3" key="1">
    <citation type="submission" date="2019-05" db="EMBL/GenBank/DDBJ databases">
        <authorList>
            <person name="Burke A."/>
            <person name="Deelsnyder S."/>
            <person name="Fournier A."/>
            <person name="Low S."/>
            <person name="Murawski K."/>
            <person name="Worthington R."/>
            <person name="Molloy S.D."/>
            <person name="Garlena R.A."/>
            <person name="Russell D.A."/>
            <person name="Pope W.H."/>
            <person name="Jacobs-Sera D."/>
            <person name="Hatfull G.F."/>
        </authorList>
    </citation>
    <scope>NUCLEOTIDE SEQUENCE [LARGE SCALE GENOMIC DNA]</scope>
</reference>
<dbReference type="KEGG" id="vg:70080561"/>
<dbReference type="GeneID" id="70080561"/>